<evidence type="ECO:0000256" key="1">
    <source>
        <dbReference type="ARBA" id="ARBA00004651"/>
    </source>
</evidence>
<keyword evidence="6 7" id="KW-0472">Membrane</keyword>
<feature type="domain" description="ABC transmembrane type-1" evidence="8">
    <location>
        <begin position="69"/>
        <end position="283"/>
    </location>
</feature>
<dbReference type="InterPro" id="IPR035906">
    <property type="entry name" value="MetI-like_sf"/>
</dbReference>
<dbReference type="GO" id="GO:0055085">
    <property type="term" value="P:transmembrane transport"/>
    <property type="evidence" value="ECO:0007669"/>
    <property type="project" value="InterPro"/>
</dbReference>
<dbReference type="SUPFAM" id="SSF161098">
    <property type="entry name" value="MetI-like"/>
    <property type="match status" value="1"/>
</dbReference>
<dbReference type="Gene3D" id="1.10.3720.10">
    <property type="entry name" value="MetI-like"/>
    <property type="match status" value="1"/>
</dbReference>
<evidence type="ECO:0000256" key="4">
    <source>
        <dbReference type="ARBA" id="ARBA00022692"/>
    </source>
</evidence>
<feature type="transmembrane region" description="Helical" evidence="7">
    <location>
        <begin position="12"/>
        <end position="31"/>
    </location>
</feature>
<keyword evidence="3" id="KW-1003">Cell membrane</keyword>
<dbReference type="RefSeq" id="WP_126809598.1">
    <property type="nucleotide sequence ID" value="NZ_NGKA01000015.1"/>
</dbReference>
<feature type="transmembrane region" description="Helical" evidence="7">
    <location>
        <begin position="106"/>
        <end position="127"/>
    </location>
</feature>
<dbReference type="Proteomes" id="UP000287605">
    <property type="component" value="Unassembled WGS sequence"/>
</dbReference>
<evidence type="ECO:0000256" key="7">
    <source>
        <dbReference type="RuleBase" id="RU363032"/>
    </source>
</evidence>
<evidence type="ECO:0000259" key="8">
    <source>
        <dbReference type="PROSITE" id="PS50928"/>
    </source>
</evidence>
<keyword evidence="10" id="KW-1185">Reference proteome</keyword>
<comment type="similarity">
    <text evidence="7">Belongs to the binding-protein-dependent transport system permease family.</text>
</comment>
<keyword evidence="4 7" id="KW-0812">Transmembrane</keyword>
<accession>A0A430AQF5</accession>
<name>A0A430AQF5_9ENTE</name>
<protein>
    <submittedName>
        <fullName evidence="9">Sugar ABC transporter permease</fullName>
    </submittedName>
</protein>
<dbReference type="EMBL" id="NGKA01000015">
    <property type="protein sequence ID" value="RSU10349.1"/>
    <property type="molecule type" value="Genomic_DNA"/>
</dbReference>
<evidence type="ECO:0000256" key="2">
    <source>
        <dbReference type="ARBA" id="ARBA00022448"/>
    </source>
</evidence>
<evidence type="ECO:0000256" key="6">
    <source>
        <dbReference type="ARBA" id="ARBA00023136"/>
    </source>
</evidence>
<dbReference type="Pfam" id="PF00528">
    <property type="entry name" value="BPD_transp_1"/>
    <property type="match status" value="1"/>
</dbReference>
<feature type="transmembrane region" description="Helical" evidence="7">
    <location>
        <begin position="147"/>
        <end position="168"/>
    </location>
</feature>
<evidence type="ECO:0000256" key="5">
    <source>
        <dbReference type="ARBA" id="ARBA00022989"/>
    </source>
</evidence>
<comment type="subcellular location">
    <subcellularLocation>
        <location evidence="1 7">Cell membrane</location>
        <topology evidence="1 7">Multi-pass membrane protein</topology>
    </subcellularLocation>
</comment>
<feature type="transmembrane region" description="Helical" evidence="7">
    <location>
        <begin position="265"/>
        <end position="286"/>
    </location>
</feature>
<comment type="caution">
    <text evidence="9">The sequence shown here is derived from an EMBL/GenBank/DDBJ whole genome shotgun (WGS) entry which is preliminary data.</text>
</comment>
<dbReference type="OrthoDB" id="9798257at2"/>
<dbReference type="AlphaFoldDB" id="A0A430AQF5"/>
<gene>
    <name evidence="9" type="ORF">CBF29_09970</name>
</gene>
<dbReference type="GO" id="GO:0005886">
    <property type="term" value="C:plasma membrane"/>
    <property type="evidence" value="ECO:0007669"/>
    <property type="project" value="UniProtKB-SubCell"/>
</dbReference>
<evidence type="ECO:0000313" key="10">
    <source>
        <dbReference type="Proteomes" id="UP000287605"/>
    </source>
</evidence>
<dbReference type="PANTHER" id="PTHR43005:SF1">
    <property type="entry name" value="SPERMIDINE_PUTRESCINE TRANSPORT SYSTEM PERMEASE PROTEIN"/>
    <property type="match status" value="1"/>
</dbReference>
<evidence type="ECO:0000313" key="9">
    <source>
        <dbReference type="EMBL" id="RSU10349.1"/>
    </source>
</evidence>
<organism evidence="9 10">
    <name type="scientific">Vagococcus elongatus</name>
    <dbReference type="NCBI Taxonomy" id="180344"/>
    <lineage>
        <taxon>Bacteria</taxon>
        <taxon>Bacillati</taxon>
        <taxon>Bacillota</taxon>
        <taxon>Bacilli</taxon>
        <taxon>Lactobacillales</taxon>
        <taxon>Enterococcaceae</taxon>
        <taxon>Vagococcus</taxon>
    </lineage>
</organism>
<dbReference type="CDD" id="cd06261">
    <property type="entry name" value="TM_PBP2"/>
    <property type="match status" value="1"/>
</dbReference>
<proteinExistence type="inferred from homology"/>
<reference evidence="9 10" key="1">
    <citation type="submission" date="2017-05" db="EMBL/GenBank/DDBJ databases">
        <title>Vagococcus spp. assemblies.</title>
        <authorList>
            <person name="Gulvik C.A."/>
        </authorList>
    </citation>
    <scope>NUCLEOTIDE SEQUENCE [LARGE SCALE GENOMIC DNA]</scope>
    <source>
        <strain evidence="9 10">CCUG 51432</strain>
    </source>
</reference>
<feature type="transmembrane region" description="Helical" evidence="7">
    <location>
        <begin position="203"/>
        <end position="227"/>
    </location>
</feature>
<keyword evidence="5 7" id="KW-1133">Transmembrane helix</keyword>
<dbReference type="PANTHER" id="PTHR43005">
    <property type="entry name" value="BLR7065 PROTEIN"/>
    <property type="match status" value="1"/>
</dbReference>
<feature type="transmembrane region" description="Helical" evidence="7">
    <location>
        <begin position="75"/>
        <end position="94"/>
    </location>
</feature>
<dbReference type="InterPro" id="IPR000515">
    <property type="entry name" value="MetI-like"/>
</dbReference>
<evidence type="ECO:0000256" key="3">
    <source>
        <dbReference type="ARBA" id="ARBA00022475"/>
    </source>
</evidence>
<sequence>MKRIKKINYTSWLFILPAILVIVSLLLYPVLSSVVYSFTSKHLTRPVSTFVGLQNYKKILADEQFYKAFFMSIKWTVASIGGQVILGFILAMLLNSIKIGKKMFRVLLIVPWAFPVVVIAVIWKFLLNGVYGFIPTMLVNLGLTDTLPQFLSSGTLVFPTILFVNLWFGTPMIMVNILSALQTIPEEQYEAAKMDGASTWQTFVSVTIPHISKVVGLLVILRTIWVFTNFDMVYLLTGGGPANVTMTLPIYAYKMGWGLKLLGKSSAITIIMLIFLLIVCSIYFYYSDKKEKENV</sequence>
<keyword evidence="2 7" id="KW-0813">Transport</keyword>
<dbReference type="PROSITE" id="PS50928">
    <property type="entry name" value="ABC_TM1"/>
    <property type="match status" value="1"/>
</dbReference>